<comment type="caution">
    <text evidence="3">The sequence shown here is derived from an EMBL/GenBank/DDBJ whole genome shotgun (WGS) entry which is preliminary data.</text>
</comment>
<gene>
    <name evidence="3" type="ORF">NG821_11570</name>
</gene>
<dbReference type="EMBL" id="JAMXLY010000061">
    <property type="protein sequence ID" value="MCO6026465.1"/>
    <property type="molecule type" value="Genomic_DNA"/>
</dbReference>
<dbReference type="Pfam" id="PF04909">
    <property type="entry name" value="Amidohydro_2"/>
    <property type="match status" value="1"/>
</dbReference>
<dbReference type="PANTHER" id="PTHR21240">
    <property type="entry name" value="2-AMINO-3-CARBOXYLMUCONATE-6-SEMIALDEHYDE DECARBOXYLASE"/>
    <property type="match status" value="1"/>
</dbReference>
<dbReference type="InterPro" id="IPR032465">
    <property type="entry name" value="ACMSD"/>
</dbReference>
<dbReference type="PANTHER" id="PTHR21240:SF28">
    <property type="entry name" value="ISO-OROTATE DECARBOXYLASE (EUROFUNG)"/>
    <property type="match status" value="1"/>
</dbReference>
<evidence type="ECO:0000256" key="1">
    <source>
        <dbReference type="ARBA" id="ARBA00023239"/>
    </source>
</evidence>
<accession>A0ABT1C0H4</accession>
<organism evidence="3 4">
    <name type="scientific">Segatella cerevisiae</name>
    <dbReference type="NCBI Taxonomy" id="2053716"/>
    <lineage>
        <taxon>Bacteria</taxon>
        <taxon>Pseudomonadati</taxon>
        <taxon>Bacteroidota</taxon>
        <taxon>Bacteroidia</taxon>
        <taxon>Bacteroidales</taxon>
        <taxon>Prevotellaceae</taxon>
        <taxon>Segatella</taxon>
    </lineage>
</organism>
<keyword evidence="4" id="KW-1185">Reference proteome</keyword>
<name>A0ABT1C0H4_9BACT</name>
<evidence type="ECO:0000259" key="2">
    <source>
        <dbReference type="Pfam" id="PF04909"/>
    </source>
</evidence>
<sequence length="265" mass="29990">MKNLIIDGHSHVTFPVEKHLACMDEAGIDKTVLFRTSIHPESQSTEAGVKVEMHRLMDLLSGDPAIVREHAKKASEELFDVVERYSDRFYCFGMVQPDMDFDEMKEMVEGQIAQHHILGLGEFTLASGTLPSMENVFKVSAQTACLPLWIHCFNPLVLEDIRQIEVLARKYPSVPVIIGHSGGSNWMETIDIVKRNPNMFIDVSATFSSMVLKIIIQELPDKTFFGVDYPYGDMWIMRKMVERVCPDKVTLGKVMGGNITRLLKL</sequence>
<dbReference type="Gene3D" id="3.20.20.140">
    <property type="entry name" value="Metal-dependent hydrolases"/>
    <property type="match status" value="1"/>
</dbReference>
<proteinExistence type="predicted"/>
<evidence type="ECO:0000313" key="3">
    <source>
        <dbReference type="EMBL" id="MCO6026465.1"/>
    </source>
</evidence>
<dbReference type="Proteomes" id="UP001204015">
    <property type="component" value="Unassembled WGS sequence"/>
</dbReference>
<dbReference type="InterPro" id="IPR032466">
    <property type="entry name" value="Metal_Hydrolase"/>
</dbReference>
<evidence type="ECO:0000313" key="4">
    <source>
        <dbReference type="Proteomes" id="UP001204015"/>
    </source>
</evidence>
<dbReference type="InterPro" id="IPR006680">
    <property type="entry name" value="Amidohydro-rel"/>
</dbReference>
<protein>
    <submittedName>
        <fullName evidence="3">Amidohydrolase family protein</fullName>
    </submittedName>
</protein>
<feature type="domain" description="Amidohydrolase-related" evidence="2">
    <location>
        <begin position="159"/>
        <end position="265"/>
    </location>
</feature>
<reference evidence="3 4" key="1">
    <citation type="submission" date="2022-06" db="EMBL/GenBank/DDBJ databases">
        <title>A taxonomic note on the genus Prevotella: Description of four novel genera and emended description of the genera Hallella and Xylanibacter.</title>
        <authorList>
            <person name="Hitch T.C.A."/>
        </authorList>
    </citation>
    <scope>NUCLEOTIDE SEQUENCE [LARGE SCALE GENOMIC DNA]</scope>
    <source>
        <strain evidence="3 4">DSM 100619</strain>
    </source>
</reference>
<dbReference type="RefSeq" id="WP_252761816.1">
    <property type="nucleotide sequence ID" value="NZ_JAMXLY010000061.1"/>
</dbReference>
<keyword evidence="1" id="KW-0456">Lyase</keyword>
<dbReference type="SUPFAM" id="SSF51556">
    <property type="entry name" value="Metallo-dependent hydrolases"/>
    <property type="match status" value="1"/>
</dbReference>